<keyword evidence="1" id="KW-0812">Transmembrane</keyword>
<protein>
    <submittedName>
        <fullName evidence="2">Uncharacterized protein</fullName>
    </submittedName>
</protein>
<feature type="transmembrane region" description="Helical" evidence="1">
    <location>
        <begin position="12"/>
        <end position="30"/>
    </location>
</feature>
<proteinExistence type="predicted"/>
<reference evidence="2" key="1">
    <citation type="submission" date="2023-08" db="EMBL/GenBank/DDBJ databases">
        <title>Complete genome sequence of Sinorhizobium chiapanecum ITTG S70 isolated from Acaciella angustissima nodules in Chiapas-Mexico.</title>
        <authorList>
            <person name="Rincon-Rosales R."/>
            <person name="Rogel M.A."/>
            <person name="Rincon-Medina C.I."/>
            <person name="Guerrero G."/>
            <person name="Manzano-Gomez L.A."/>
            <person name="Lopez-Lopez A."/>
            <person name="Rincon Molina F.A."/>
            <person name="Martinez-Romero E."/>
        </authorList>
    </citation>
    <scope>NUCLEOTIDE SEQUENCE</scope>
    <source>
        <strain evidence="2">ITTG S70</strain>
    </source>
</reference>
<name>A0ABZ2B4M8_9HYPH</name>
<sequence>MIQALKTAIQVIWVVLLVTMATTFGAIYGWEHHGWGGAIALGFVGFFAAAFIASSPALLLQILT</sequence>
<evidence type="ECO:0000256" key="1">
    <source>
        <dbReference type="SAM" id="Phobius"/>
    </source>
</evidence>
<keyword evidence="3" id="KW-1185">Reference proteome</keyword>
<evidence type="ECO:0000313" key="2">
    <source>
        <dbReference type="EMBL" id="WVT02038.1"/>
    </source>
</evidence>
<feature type="transmembrane region" description="Helical" evidence="1">
    <location>
        <begin position="36"/>
        <end position="60"/>
    </location>
</feature>
<evidence type="ECO:0000313" key="3">
    <source>
        <dbReference type="Proteomes" id="UP001432360"/>
    </source>
</evidence>
<accession>A0ABZ2B4M8</accession>
<dbReference type="Proteomes" id="UP001432360">
    <property type="component" value="Chromosome"/>
</dbReference>
<gene>
    <name evidence="2" type="ORF">RB548_10830</name>
</gene>
<dbReference type="EMBL" id="CP133148">
    <property type="protein sequence ID" value="WVT02038.1"/>
    <property type="molecule type" value="Genomic_DNA"/>
</dbReference>
<dbReference type="RefSeq" id="WP_331371324.1">
    <property type="nucleotide sequence ID" value="NZ_CP133148.1"/>
</dbReference>
<keyword evidence="1" id="KW-1133">Transmembrane helix</keyword>
<keyword evidence="1" id="KW-0472">Membrane</keyword>
<organism evidence="2 3">
    <name type="scientific">Sinorhizobium chiapasense</name>
    <dbReference type="NCBI Taxonomy" id="501572"/>
    <lineage>
        <taxon>Bacteria</taxon>
        <taxon>Pseudomonadati</taxon>
        <taxon>Pseudomonadota</taxon>
        <taxon>Alphaproteobacteria</taxon>
        <taxon>Hyphomicrobiales</taxon>
        <taxon>Rhizobiaceae</taxon>
        <taxon>Sinorhizobium/Ensifer group</taxon>
        <taxon>Sinorhizobium</taxon>
    </lineage>
</organism>